<dbReference type="EMBL" id="DTAB01000372">
    <property type="protein sequence ID" value="HGN85810.1"/>
    <property type="molecule type" value="Genomic_DNA"/>
</dbReference>
<proteinExistence type="predicted"/>
<name>A0A7V4ANF8_9DEIN</name>
<accession>A0A7V4ANF8</accession>
<organism evidence="1">
    <name type="scientific">Thermus tengchongensis</name>
    <dbReference type="NCBI Taxonomy" id="1214928"/>
    <lineage>
        <taxon>Bacteria</taxon>
        <taxon>Thermotogati</taxon>
        <taxon>Deinococcota</taxon>
        <taxon>Deinococci</taxon>
        <taxon>Thermales</taxon>
        <taxon>Thermaceae</taxon>
        <taxon>Thermus</taxon>
    </lineage>
</organism>
<gene>
    <name evidence="1" type="ORF">ENT80_06535</name>
</gene>
<comment type="caution">
    <text evidence="1">The sequence shown here is derived from an EMBL/GenBank/DDBJ whole genome shotgun (WGS) entry which is preliminary data.</text>
</comment>
<evidence type="ECO:0000313" key="1">
    <source>
        <dbReference type="EMBL" id="HGN85810.1"/>
    </source>
</evidence>
<dbReference type="AlphaFoldDB" id="A0A7V4ANF8"/>
<reference evidence="1" key="1">
    <citation type="journal article" date="2020" name="mSystems">
        <title>Genome- and Community-Level Interaction Insights into Carbon Utilization and Element Cycling Functions of Hydrothermarchaeota in Hydrothermal Sediment.</title>
        <authorList>
            <person name="Zhou Z."/>
            <person name="Liu Y."/>
            <person name="Xu W."/>
            <person name="Pan J."/>
            <person name="Luo Z.H."/>
            <person name="Li M."/>
        </authorList>
    </citation>
    <scope>NUCLEOTIDE SEQUENCE [LARGE SCALE GENOMIC DNA]</scope>
    <source>
        <strain evidence="1">SpSt-611</strain>
    </source>
</reference>
<protein>
    <submittedName>
        <fullName evidence="1">Uncharacterized protein</fullName>
    </submittedName>
</protein>
<sequence>MPTLRIRTYLYEDRQTFQESEQVFHFSSKAEALAEADRITEAFLSQDRAEAYPLFRGTAQGLVAGRYLRDQSGVVVLEICP</sequence>